<keyword evidence="9" id="KW-1185">Reference proteome</keyword>
<dbReference type="STRING" id="1902579.BHV28_13840"/>
<name>A0A1U9JW08_9HYPH</name>
<feature type="region of interest" description="Disordered" evidence="5">
    <location>
        <begin position="80"/>
        <end position="163"/>
    </location>
</feature>
<feature type="domain" description="TonB C-terminal" evidence="7">
    <location>
        <begin position="165"/>
        <end position="252"/>
    </location>
</feature>
<evidence type="ECO:0000256" key="3">
    <source>
        <dbReference type="ARBA" id="ARBA00022989"/>
    </source>
</evidence>
<reference evidence="8 9" key="1">
    <citation type="journal article" date="2010" name="Science">
        <title>Genomic comparison of the ants Camponotus floridanus and Harpegnathos saltator.</title>
        <authorList>
            <person name="Bonasio R."/>
            <person name="Zhang G."/>
            <person name="Ye C."/>
            <person name="Mutti N.S."/>
            <person name="Fang X."/>
            <person name="Qin N."/>
            <person name="Donahue G."/>
            <person name="Yang P."/>
            <person name="Li Q."/>
            <person name="Li C."/>
            <person name="Zhang P."/>
            <person name="Huang Z."/>
            <person name="Berger S.L."/>
            <person name="Reinberg D."/>
            <person name="Wang J."/>
            <person name="Liebig J."/>
        </authorList>
    </citation>
    <scope>NUCLEOTIDE SEQUENCE [LARGE SCALE GENOMIC DNA]</scope>
    <source>
        <strain evidence="8 9">Hsal</strain>
    </source>
</reference>
<dbReference type="EMBL" id="CP017315">
    <property type="protein sequence ID" value="AQS42067.1"/>
    <property type="molecule type" value="Genomic_DNA"/>
</dbReference>
<keyword evidence="2 6" id="KW-0812">Transmembrane</keyword>
<organism evidence="8 9">
    <name type="scientific">Candidatus Tokpelaia hoelldobleri</name>
    <dbReference type="NCBI Taxonomy" id="1902579"/>
    <lineage>
        <taxon>Bacteria</taxon>
        <taxon>Pseudomonadati</taxon>
        <taxon>Pseudomonadota</taxon>
        <taxon>Alphaproteobacteria</taxon>
        <taxon>Hyphomicrobiales</taxon>
        <taxon>Candidatus Tokpelaia</taxon>
    </lineage>
</organism>
<dbReference type="NCBIfam" id="TIGR01352">
    <property type="entry name" value="tonB_Cterm"/>
    <property type="match status" value="1"/>
</dbReference>
<dbReference type="InterPro" id="IPR006260">
    <property type="entry name" value="TonB/TolA_C"/>
</dbReference>
<evidence type="ECO:0000256" key="4">
    <source>
        <dbReference type="ARBA" id="ARBA00023136"/>
    </source>
</evidence>
<dbReference type="Proteomes" id="UP000188912">
    <property type="component" value="Chromosome"/>
</dbReference>
<feature type="compositionally biased region" description="Basic and acidic residues" evidence="5">
    <location>
        <begin position="147"/>
        <end position="161"/>
    </location>
</feature>
<evidence type="ECO:0000313" key="9">
    <source>
        <dbReference type="Proteomes" id="UP000188912"/>
    </source>
</evidence>
<evidence type="ECO:0000259" key="7">
    <source>
        <dbReference type="PROSITE" id="PS52015"/>
    </source>
</evidence>
<reference evidence="8 9" key="2">
    <citation type="journal article" date="2016" name="Sci. Rep.">
        <title>The genome of Rhizobiales bacteria in predatory ants reveals urease gene functions but no genes for nitrogen fixation.</title>
        <authorList>
            <person name="Neuvonen M.M."/>
            <person name="Tamarit D."/>
            <person name="Naslund K."/>
            <person name="Liebig J."/>
            <person name="Feldhaar H."/>
            <person name="Moran N.A."/>
            <person name="Guy L."/>
            <person name="Andersson S.G."/>
        </authorList>
    </citation>
    <scope>NUCLEOTIDE SEQUENCE [LARGE SCALE GENOMIC DNA]</scope>
    <source>
        <strain evidence="8 9">Hsal</strain>
    </source>
</reference>
<evidence type="ECO:0000313" key="8">
    <source>
        <dbReference type="EMBL" id="AQS42067.1"/>
    </source>
</evidence>
<dbReference type="AlphaFoldDB" id="A0A1U9JW08"/>
<dbReference type="GO" id="GO:0016020">
    <property type="term" value="C:membrane"/>
    <property type="evidence" value="ECO:0007669"/>
    <property type="project" value="UniProtKB-SubCell"/>
</dbReference>
<sequence length="252" mass="28198">MAKHMTNTGKQQKTIRWHWTVASCTVFCLYAGLGFALYNFYPEQEAPAGEPPALMLDFAEEITAPAIENPADIIRQAMVEKSEQQEEQVEETSPSDMREEEKPVEKKPEKPKPAQDKKRKHRRQDISQNDRRAQTASGAQIAAPRGDAYRAPRDSRTDGDNGRAVASWKNRVVHRIRSRVATMRGYSGSPVTVRVQFRFDRQGKITSADINASSGNARVDAHALREVRRISRIPAPPEGAEPVLTVPIKVEG</sequence>
<accession>A0A1U9JW08</accession>
<dbReference type="InterPro" id="IPR037682">
    <property type="entry name" value="TonB_C"/>
</dbReference>
<protein>
    <submittedName>
        <fullName evidence="8">TonB family domain-containing protein</fullName>
    </submittedName>
</protein>
<dbReference type="PROSITE" id="PS52015">
    <property type="entry name" value="TONB_CTD"/>
    <property type="match status" value="1"/>
</dbReference>
<evidence type="ECO:0000256" key="5">
    <source>
        <dbReference type="SAM" id="MobiDB-lite"/>
    </source>
</evidence>
<dbReference type="Gene3D" id="3.30.1150.10">
    <property type="match status" value="1"/>
</dbReference>
<dbReference type="GO" id="GO:0055085">
    <property type="term" value="P:transmembrane transport"/>
    <property type="evidence" value="ECO:0007669"/>
    <property type="project" value="InterPro"/>
</dbReference>
<dbReference type="Pfam" id="PF13103">
    <property type="entry name" value="TonB_2"/>
    <property type="match status" value="1"/>
</dbReference>
<dbReference type="KEGG" id="thd:BHV28_13840"/>
<proteinExistence type="predicted"/>
<gene>
    <name evidence="8" type="ORF">BHV28_13840</name>
</gene>
<evidence type="ECO:0000256" key="1">
    <source>
        <dbReference type="ARBA" id="ARBA00004167"/>
    </source>
</evidence>
<dbReference type="SUPFAM" id="SSF74653">
    <property type="entry name" value="TolA/TonB C-terminal domain"/>
    <property type="match status" value="1"/>
</dbReference>
<evidence type="ECO:0000256" key="2">
    <source>
        <dbReference type="ARBA" id="ARBA00022692"/>
    </source>
</evidence>
<feature type="compositionally biased region" description="Basic and acidic residues" evidence="5">
    <location>
        <begin position="124"/>
        <end position="133"/>
    </location>
</feature>
<feature type="compositionally biased region" description="Basic and acidic residues" evidence="5">
    <location>
        <begin position="96"/>
        <end position="116"/>
    </location>
</feature>
<evidence type="ECO:0000256" key="6">
    <source>
        <dbReference type="SAM" id="Phobius"/>
    </source>
</evidence>
<keyword evidence="3 6" id="KW-1133">Transmembrane helix</keyword>
<feature type="transmembrane region" description="Helical" evidence="6">
    <location>
        <begin position="21"/>
        <end position="41"/>
    </location>
</feature>
<comment type="subcellular location">
    <subcellularLocation>
        <location evidence="1">Membrane</location>
        <topology evidence="1">Single-pass membrane protein</topology>
    </subcellularLocation>
</comment>
<keyword evidence="4 6" id="KW-0472">Membrane</keyword>